<evidence type="ECO:0000313" key="2">
    <source>
        <dbReference type="EMBL" id="SDB18408.1"/>
    </source>
</evidence>
<dbReference type="InterPro" id="IPR035917">
    <property type="entry name" value="YjbQ-like_sf"/>
</dbReference>
<accession>A0A1G6BCQ9</accession>
<dbReference type="NCBIfam" id="TIGR00149">
    <property type="entry name" value="TIGR00149_YjbQ"/>
    <property type="match status" value="1"/>
</dbReference>
<dbReference type="STRING" id="617002.SAMN05660653_00900"/>
<dbReference type="Gene3D" id="2.60.120.460">
    <property type="entry name" value="YjbQ-like"/>
    <property type="match status" value="1"/>
</dbReference>
<dbReference type="PANTHER" id="PTHR30615">
    <property type="entry name" value="UNCHARACTERIZED PROTEIN YJBQ-RELATED"/>
    <property type="match status" value="1"/>
</dbReference>
<evidence type="ECO:0000313" key="3">
    <source>
        <dbReference type="Proteomes" id="UP000198771"/>
    </source>
</evidence>
<gene>
    <name evidence="2" type="ORF">SAMN05660653_00900</name>
</gene>
<dbReference type="OrthoDB" id="9801725at2"/>
<dbReference type="PIRSF" id="PIRSF004681">
    <property type="entry name" value="UCP004681"/>
    <property type="match status" value="1"/>
</dbReference>
<dbReference type="AlphaFoldDB" id="A0A1G6BCQ9"/>
<proteinExistence type="inferred from homology"/>
<protein>
    <submittedName>
        <fullName evidence="2">Secondary thiamine-phosphate synthase enzyme</fullName>
    </submittedName>
</protein>
<dbReference type="RefSeq" id="WP_092117697.1">
    <property type="nucleotide sequence ID" value="NZ_FMXO01000004.1"/>
</dbReference>
<dbReference type="EMBL" id="FMXO01000004">
    <property type="protein sequence ID" value="SDB18408.1"/>
    <property type="molecule type" value="Genomic_DNA"/>
</dbReference>
<dbReference type="InterPro" id="IPR001602">
    <property type="entry name" value="UPF0047_YjbQ-like"/>
</dbReference>
<organism evidence="2 3">
    <name type="scientific">Desulfonatronum thiosulfatophilum</name>
    <dbReference type="NCBI Taxonomy" id="617002"/>
    <lineage>
        <taxon>Bacteria</taxon>
        <taxon>Pseudomonadati</taxon>
        <taxon>Thermodesulfobacteriota</taxon>
        <taxon>Desulfovibrionia</taxon>
        <taxon>Desulfovibrionales</taxon>
        <taxon>Desulfonatronaceae</taxon>
        <taxon>Desulfonatronum</taxon>
    </lineage>
</organism>
<comment type="similarity">
    <text evidence="1">Belongs to the UPF0047 family.</text>
</comment>
<keyword evidence="3" id="KW-1185">Reference proteome</keyword>
<dbReference type="SUPFAM" id="SSF111038">
    <property type="entry name" value="YjbQ-like"/>
    <property type="match status" value="1"/>
</dbReference>
<dbReference type="PANTHER" id="PTHR30615:SF8">
    <property type="entry name" value="UPF0047 PROTEIN C4A8.02C"/>
    <property type="match status" value="1"/>
</dbReference>
<evidence type="ECO:0000256" key="1">
    <source>
        <dbReference type="ARBA" id="ARBA00005534"/>
    </source>
</evidence>
<reference evidence="2 3" key="1">
    <citation type="submission" date="2016-10" db="EMBL/GenBank/DDBJ databases">
        <authorList>
            <person name="de Groot N.N."/>
        </authorList>
    </citation>
    <scope>NUCLEOTIDE SEQUENCE [LARGE SCALE GENOMIC DNA]</scope>
    <source>
        <strain evidence="2 3">ASO4-2</strain>
    </source>
</reference>
<dbReference type="Proteomes" id="UP000198771">
    <property type="component" value="Unassembled WGS sequence"/>
</dbReference>
<sequence>MHELSVQTPQREFMVDITAQVQDFVRNRELRNGMVILFCPHTTAGLTINENADPTVTRDILTTLRRLIPHQGDYQHAEGNSDAHVKAGLMGSDLRILVEEGRLMLGMWQGIFLTEFDGPRSRKVWIQWFASSTAA</sequence>
<dbReference type="Pfam" id="PF01894">
    <property type="entry name" value="YjbQ"/>
    <property type="match status" value="1"/>
</dbReference>
<name>A0A1G6BCQ9_9BACT</name>